<sequence length="39" mass="4154">MFADMFSLLFQDSGLEAIADAGLGQDVLRLGGVRLELLA</sequence>
<evidence type="ECO:0000313" key="1">
    <source>
        <dbReference type="EMBL" id="SBT09131.1"/>
    </source>
</evidence>
<protein>
    <submittedName>
        <fullName evidence="1">Uncharacterized protein</fullName>
    </submittedName>
</protein>
<dbReference type="Proteomes" id="UP000199169">
    <property type="component" value="Unassembled WGS sequence"/>
</dbReference>
<dbReference type="EMBL" id="FLQX01000146">
    <property type="protein sequence ID" value="SBT09131.1"/>
    <property type="molecule type" value="Genomic_DNA"/>
</dbReference>
<proteinExistence type="predicted"/>
<evidence type="ECO:0000313" key="2">
    <source>
        <dbReference type="Proteomes" id="UP000199169"/>
    </source>
</evidence>
<gene>
    <name evidence="1" type="ORF">ACCAA_670054</name>
</gene>
<reference evidence="1 2" key="1">
    <citation type="submission" date="2016-06" db="EMBL/GenBank/DDBJ databases">
        <authorList>
            <person name="Kjaerup R.B."/>
            <person name="Dalgaard T.S."/>
            <person name="Juul-Madsen H.R."/>
        </authorList>
    </citation>
    <scope>NUCLEOTIDE SEQUENCE [LARGE SCALE GENOMIC DNA]</scope>
    <source>
        <strain evidence="1">3</strain>
    </source>
</reference>
<name>A0A1A8XWN8_9PROT</name>
<accession>A0A1A8XWN8</accession>
<organism evidence="1 2">
    <name type="scientific">Candidatus Accumulibacter aalborgensis</name>
    <dbReference type="NCBI Taxonomy" id="1860102"/>
    <lineage>
        <taxon>Bacteria</taxon>
        <taxon>Pseudomonadati</taxon>
        <taxon>Pseudomonadota</taxon>
        <taxon>Betaproteobacteria</taxon>
        <taxon>Candidatus Accumulibacter</taxon>
    </lineage>
</organism>
<keyword evidence="2" id="KW-1185">Reference proteome</keyword>
<dbReference type="AlphaFoldDB" id="A0A1A8XWN8"/>